<accession>A1YZX3</accession>
<organism evidence="2 3">
    <name type="scientific">Burkholderia phage BcepF1</name>
    <dbReference type="NCBI Taxonomy" id="2886897"/>
    <lineage>
        <taxon>Viruses</taxon>
        <taxon>Duplodnaviria</taxon>
        <taxon>Heunggongvirae</taxon>
        <taxon>Uroviricota</taxon>
        <taxon>Caudoviricetes</taxon>
        <taxon>Lindbergviridae</taxon>
        <taxon>Bcepfunavirus</taxon>
        <taxon>Bcepfunavirus bcepF1</taxon>
    </lineage>
</organism>
<dbReference type="KEGG" id="vg:4818335"/>
<evidence type="ECO:0000259" key="1">
    <source>
        <dbReference type="Pfam" id="PF24043"/>
    </source>
</evidence>
<keyword evidence="3" id="KW-1185">Reference proteome</keyword>
<reference evidence="2 3" key="1">
    <citation type="submission" date="2006-12" db="EMBL/GenBank/DDBJ databases">
        <title>Genomic analysis of Burkholderia ambifaria phage BcepF1, a member of the Bcep781- like phage supergroup.</title>
        <authorList>
            <person name="Summer E.J."/>
            <person name="Robinson S."/>
            <person name="Haines C."/>
            <person name="Adams B."/>
            <person name="Daggett M."/>
            <person name="Landua J."/>
            <person name="Swanson S."/>
            <person name="Vorndam W."/>
            <person name="Morrison W."/>
            <person name="Nail K."/>
            <person name="Gonzalez C."/>
            <person name="Young R."/>
        </authorList>
    </citation>
    <scope>NUCLEOTIDE SEQUENCE [LARGE SCALE GENOMIC DNA]</scope>
</reference>
<feature type="domain" description="DUF7352" evidence="1">
    <location>
        <begin position="1"/>
        <end position="68"/>
    </location>
</feature>
<name>A1YZX3_9CAUD</name>
<evidence type="ECO:0000313" key="3">
    <source>
        <dbReference type="Proteomes" id="UP000001793"/>
    </source>
</evidence>
<protein>
    <recommendedName>
        <fullName evidence="1">DUF7352 domain-containing protein</fullName>
    </recommendedName>
</protein>
<gene>
    <name evidence="2" type="ORF">BcepF1.069</name>
</gene>
<dbReference type="Pfam" id="PF24043">
    <property type="entry name" value="DUF7352"/>
    <property type="match status" value="1"/>
</dbReference>
<dbReference type="InterPro" id="IPR055776">
    <property type="entry name" value="DUF7352"/>
</dbReference>
<evidence type="ECO:0000313" key="2">
    <source>
        <dbReference type="EMBL" id="ABL96800.1"/>
    </source>
</evidence>
<dbReference type="Proteomes" id="UP000001793">
    <property type="component" value="Segment"/>
</dbReference>
<sequence length="105" mass="11497">MAKTIHKYHIDAARGIAAISTIEMPRGAHILSADSEGSAFVVWAHIDQNAPFVNRHVYIAPTGTVTPEFLGRVPALIGRIDARPVSTNSNYILRFHAFDFGETPL</sequence>
<proteinExistence type="predicted"/>
<dbReference type="RefSeq" id="YP_001039753.1">
    <property type="nucleotide sequence ID" value="NC_009015.1"/>
</dbReference>
<dbReference type="EMBL" id="EF153632">
    <property type="protein sequence ID" value="ABL96800.1"/>
    <property type="molecule type" value="Genomic_DNA"/>
</dbReference>
<dbReference type="GeneID" id="4818335"/>